<keyword evidence="2" id="KW-1185">Reference proteome</keyword>
<dbReference type="AlphaFoldDB" id="A0AAN8MPF0"/>
<protein>
    <submittedName>
        <fullName evidence="1">Uncharacterized protein</fullName>
    </submittedName>
</protein>
<dbReference type="EMBL" id="JAVHNR010000004">
    <property type="protein sequence ID" value="KAK6345574.1"/>
    <property type="molecule type" value="Genomic_DNA"/>
</dbReference>
<comment type="caution">
    <text evidence="1">The sequence shown here is derived from an EMBL/GenBank/DDBJ whole genome shotgun (WGS) entry which is preliminary data.</text>
</comment>
<dbReference type="InterPro" id="IPR021109">
    <property type="entry name" value="Peptidase_aspartic_dom_sf"/>
</dbReference>
<accession>A0AAN8MPF0</accession>
<reference evidence="1 2" key="1">
    <citation type="submission" date="2019-10" db="EMBL/GenBank/DDBJ databases">
        <authorList>
            <person name="Palmer J.M."/>
        </authorList>
    </citation>
    <scope>NUCLEOTIDE SEQUENCE [LARGE SCALE GENOMIC DNA]</scope>
    <source>
        <strain evidence="1 2">TWF718</strain>
    </source>
</reference>
<organism evidence="1 2">
    <name type="scientific">Orbilia javanica</name>
    <dbReference type="NCBI Taxonomy" id="47235"/>
    <lineage>
        <taxon>Eukaryota</taxon>
        <taxon>Fungi</taxon>
        <taxon>Dikarya</taxon>
        <taxon>Ascomycota</taxon>
        <taxon>Pezizomycotina</taxon>
        <taxon>Orbiliomycetes</taxon>
        <taxon>Orbiliales</taxon>
        <taxon>Orbiliaceae</taxon>
        <taxon>Orbilia</taxon>
    </lineage>
</organism>
<evidence type="ECO:0000313" key="1">
    <source>
        <dbReference type="EMBL" id="KAK6345574.1"/>
    </source>
</evidence>
<name>A0AAN8MPF0_9PEZI</name>
<proteinExistence type="predicted"/>
<dbReference type="SUPFAM" id="SSF50630">
    <property type="entry name" value="Acid proteases"/>
    <property type="match status" value="1"/>
</dbReference>
<gene>
    <name evidence="1" type="ORF">TWF718_007484</name>
</gene>
<sequence length="531" mass="59441">MLVLRVLLFYNLTVTTLAIGMLNLTSISKLLQSVKYEDGELLPPRETPRTHPRSVTINSNFRRAVTENDSKELFGANPNKLNPPVPGKIKVNSDGFTFFARIDLGLKDPVLLVLDTFSSYSAVIGDREANTKGVVSELAIPNGKTDFGNDIKYTYYSDGSWAAGYNTWYGKISSPGADKLNPPASFYGYFSLLSKTSEFRRKDKNGVLGLARESKDYYFESKYPKSGNSSLKEPFIPWGIQIPPVDGNYSYFTTYLNWREPENQYLGLDYFKEEELGKHISTLKVIAGRKDISDWRVSVKASQINPIAWRKSDGLVYAEKIKSVDYGTDIESVILLDTKSEYTFIREEQAISIAEAMGGSCSKISDMGYVVNHMGSDYPGSNFKFNGKVCMVPCQRRGGETKYFQTHRVAIDLPFGEGYIRIPSDSSLVAYFPQEFVAGDPCKATKPEEICNAVCVSAIQPLRENGPNYPDVLKFSNNPSQRDLLYGHTVWANVFAKWDINQGTIGVWNYKGAVRDPEFDVNKLPGRSGRP</sequence>
<dbReference type="Proteomes" id="UP001313282">
    <property type="component" value="Unassembled WGS sequence"/>
</dbReference>
<evidence type="ECO:0000313" key="2">
    <source>
        <dbReference type="Proteomes" id="UP001313282"/>
    </source>
</evidence>